<evidence type="ECO:0000313" key="3">
    <source>
        <dbReference type="Proteomes" id="UP000658320"/>
    </source>
</evidence>
<dbReference type="EMBL" id="BMSX01000014">
    <property type="protein sequence ID" value="GGR33457.1"/>
    <property type="molecule type" value="Genomic_DNA"/>
</dbReference>
<organism evidence="2 3">
    <name type="scientific">Streptomyces aurantiogriseus</name>
    <dbReference type="NCBI Taxonomy" id="66870"/>
    <lineage>
        <taxon>Bacteria</taxon>
        <taxon>Bacillati</taxon>
        <taxon>Actinomycetota</taxon>
        <taxon>Actinomycetes</taxon>
        <taxon>Kitasatosporales</taxon>
        <taxon>Streptomycetaceae</taxon>
        <taxon>Streptomyces</taxon>
    </lineage>
</organism>
<accession>A0A918CPG1</accession>
<gene>
    <name evidence="2" type="ORF">GCM10010251_57170</name>
</gene>
<evidence type="ECO:0000256" key="1">
    <source>
        <dbReference type="SAM" id="MobiDB-lite"/>
    </source>
</evidence>
<protein>
    <submittedName>
        <fullName evidence="2">Uncharacterized protein</fullName>
    </submittedName>
</protein>
<dbReference type="Proteomes" id="UP000658320">
    <property type="component" value="Unassembled WGS sequence"/>
</dbReference>
<comment type="caution">
    <text evidence="2">The sequence shown here is derived from an EMBL/GenBank/DDBJ whole genome shotgun (WGS) entry which is preliminary data.</text>
</comment>
<proteinExistence type="predicted"/>
<dbReference type="AlphaFoldDB" id="A0A918CPG1"/>
<sequence>MFDGQPGHRGISRATGGCRVRGASAAHGAGDYGHSARRRREHAPAADSPAAGTVTVLGITGGAVCVVSRIAHTCIPSVFLRDPGGGQEPAVQSACAVRTLSVRGRGHRGAPF</sequence>
<evidence type="ECO:0000313" key="2">
    <source>
        <dbReference type="EMBL" id="GGR33457.1"/>
    </source>
</evidence>
<name>A0A918CPG1_9ACTN</name>
<feature type="region of interest" description="Disordered" evidence="1">
    <location>
        <begin position="24"/>
        <end position="51"/>
    </location>
</feature>
<reference evidence="2" key="1">
    <citation type="journal article" date="2014" name="Int. J. Syst. Evol. Microbiol.">
        <title>Complete genome sequence of Corynebacterium casei LMG S-19264T (=DSM 44701T), isolated from a smear-ripened cheese.</title>
        <authorList>
            <consortium name="US DOE Joint Genome Institute (JGI-PGF)"/>
            <person name="Walter F."/>
            <person name="Albersmeier A."/>
            <person name="Kalinowski J."/>
            <person name="Ruckert C."/>
        </authorList>
    </citation>
    <scope>NUCLEOTIDE SEQUENCE</scope>
    <source>
        <strain evidence="2">JCM 4346</strain>
    </source>
</reference>
<keyword evidence="3" id="KW-1185">Reference proteome</keyword>
<reference evidence="2" key="2">
    <citation type="submission" date="2020-09" db="EMBL/GenBank/DDBJ databases">
        <authorList>
            <person name="Sun Q."/>
            <person name="Ohkuma M."/>
        </authorList>
    </citation>
    <scope>NUCLEOTIDE SEQUENCE</scope>
    <source>
        <strain evidence="2">JCM 4346</strain>
    </source>
</reference>